<protein>
    <recommendedName>
        <fullName evidence="1">SCP domain-containing protein</fullName>
    </recommendedName>
</protein>
<dbReference type="Proteomes" id="UP000053766">
    <property type="component" value="Unassembled WGS sequence"/>
</dbReference>
<gene>
    <name evidence="2" type="ORF">DICVIV_01374</name>
</gene>
<dbReference type="Gene3D" id="3.40.33.10">
    <property type="entry name" value="CAP"/>
    <property type="match status" value="1"/>
</dbReference>
<dbReference type="OrthoDB" id="414826at2759"/>
<evidence type="ECO:0000259" key="1">
    <source>
        <dbReference type="Pfam" id="PF00188"/>
    </source>
</evidence>
<reference evidence="3" key="2">
    <citation type="journal article" date="2016" name="Sci. Rep.">
        <title>Dictyocaulus viviparus genome, variome and transcriptome elucidate lungworm biology and support future intervention.</title>
        <authorList>
            <person name="McNulty S.N."/>
            <person name="Strube C."/>
            <person name="Rosa B.A."/>
            <person name="Martin J.C."/>
            <person name="Tyagi R."/>
            <person name="Choi Y.J."/>
            <person name="Wang Q."/>
            <person name="Hallsworth Pepin K."/>
            <person name="Zhang X."/>
            <person name="Ozersky P."/>
            <person name="Wilson R.K."/>
            <person name="Sternberg P.W."/>
            <person name="Gasser R.B."/>
            <person name="Mitreva M."/>
        </authorList>
    </citation>
    <scope>NUCLEOTIDE SEQUENCE [LARGE SCALE GENOMIC DNA]</scope>
    <source>
        <strain evidence="3">HannoverDv2000</strain>
    </source>
</reference>
<dbReference type="InterPro" id="IPR014044">
    <property type="entry name" value="CAP_dom"/>
</dbReference>
<reference evidence="2 3" key="1">
    <citation type="submission" date="2013-11" db="EMBL/GenBank/DDBJ databases">
        <title>Draft genome of the bovine lungworm Dictyocaulus viviparus.</title>
        <authorList>
            <person name="Mitreva M."/>
        </authorList>
    </citation>
    <scope>NUCLEOTIDE SEQUENCE [LARGE SCALE GENOMIC DNA]</scope>
    <source>
        <strain evidence="2 3">HannoverDv2000</strain>
    </source>
</reference>
<evidence type="ECO:0000313" key="2">
    <source>
        <dbReference type="EMBL" id="KJH52397.1"/>
    </source>
</evidence>
<dbReference type="EMBL" id="KN716165">
    <property type="protein sequence ID" value="KJH52397.1"/>
    <property type="molecule type" value="Genomic_DNA"/>
</dbReference>
<keyword evidence="3" id="KW-1185">Reference proteome</keyword>
<dbReference type="AlphaFoldDB" id="A0A0D8Y871"/>
<dbReference type="SUPFAM" id="SSF55797">
    <property type="entry name" value="PR-1-like"/>
    <property type="match status" value="1"/>
</dbReference>
<organism evidence="2 3">
    <name type="scientific">Dictyocaulus viviparus</name>
    <name type="common">Bovine lungworm</name>
    <dbReference type="NCBI Taxonomy" id="29172"/>
    <lineage>
        <taxon>Eukaryota</taxon>
        <taxon>Metazoa</taxon>
        <taxon>Ecdysozoa</taxon>
        <taxon>Nematoda</taxon>
        <taxon>Chromadorea</taxon>
        <taxon>Rhabditida</taxon>
        <taxon>Rhabditina</taxon>
        <taxon>Rhabditomorpha</taxon>
        <taxon>Strongyloidea</taxon>
        <taxon>Metastrongylidae</taxon>
        <taxon>Dictyocaulus</taxon>
    </lineage>
</organism>
<evidence type="ECO:0000313" key="3">
    <source>
        <dbReference type="Proteomes" id="UP000053766"/>
    </source>
</evidence>
<accession>A0A0D8Y871</accession>
<name>A0A0D8Y871_DICVI</name>
<sequence>MITESDSFEAKAKAAVESWWRTGLNYGPPVELAPSQENKPSIPFLQMANGGTNKLGCAFNICGDKDDPNSLAYVLFVCKYGEEQIQVGTPIYTDGPPCGSCEDRCYQTRLCKTQ</sequence>
<feature type="domain" description="SCP" evidence="1">
    <location>
        <begin position="10"/>
        <end position="80"/>
    </location>
</feature>
<proteinExistence type="predicted"/>
<dbReference type="Pfam" id="PF00188">
    <property type="entry name" value="CAP"/>
    <property type="match status" value="1"/>
</dbReference>
<dbReference type="InterPro" id="IPR035940">
    <property type="entry name" value="CAP_sf"/>
</dbReference>